<dbReference type="Proteomes" id="UP000009319">
    <property type="component" value="Unassembled WGS sequence"/>
</dbReference>
<protein>
    <submittedName>
        <fullName evidence="1">Uncharacterized protein</fullName>
    </submittedName>
</protein>
<sequence>MIARALLAVWLDESNQSVGGGLFGLMQQPCRIDWHSWVFVLDTGDNALAKTQLVPKQPWTPTARR</sequence>
<dbReference type="EMBL" id="CANI01000018">
    <property type="protein sequence ID" value="CCM75630.1"/>
    <property type="molecule type" value="Genomic_DNA"/>
</dbReference>
<reference evidence="1 2" key="1">
    <citation type="journal article" date="2013" name="Genome Announc.">
        <title>Draft Genome Sequence of Rhizobium mesoamericanum STM3625, a Nitrogen-Fixing Symbiont of Mimosa pudica Isolated in French Guiana (South America).</title>
        <authorList>
            <person name="Moulin L."/>
            <person name="Mornico D."/>
            <person name="Melkonian R."/>
            <person name="Klonowska A."/>
        </authorList>
    </citation>
    <scope>NUCLEOTIDE SEQUENCE [LARGE SCALE GENOMIC DNA]</scope>
    <source>
        <strain evidence="1 2">STM3625</strain>
    </source>
</reference>
<evidence type="ECO:0000313" key="1">
    <source>
        <dbReference type="EMBL" id="CCM75630.1"/>
    </source>
</evidence>
<evidence type="ECO:0000313" key="2">
    <source>
        <dbReference type="Proteomes" id="UP000009319"/>
    </source>
</evidence>
<proteinExistence type="predicted"/>
<organism evidence="1 2">
    <name type="scientific">Rhizobium mesoamericanum STM3625</name>
    <dbReference type="NCBI Taxonomy" id="1211777"/>
    <lineage>
        <taxon>Bacteria</taxon>
        <taxon>Pseudomonadati</taxon>
        <taxon>Pseudomonadota</taxon>
        <taxon>Alphaproteobacteria</taxon>
        <taxon>Hyphomicrobiales</taxon>
        <taxon>Rhizobiaceae</taxon>
        <taxon>Rhizobium/Agrobacterium group</taxon>
        <taxon>Rhizobium</taxon>
    </lineage>
</organism>
<comment type="caution">
    <text evidence="1">The sequence shown here is derived from an EMBL/GenBank/DDBJ whole genome shotgun (WGS) entry which is preliminary data.</text>
</comment>
<gene>
    <name evidence="1" type="ORF">BN77_2799</name>
</gene>
<name>K0PVQ5_9HYPH</name>
<dbReference type="HOGENOM" id="CLU_2846846_0_0_5"/>
<dbReference type="AlphaFoldDB" id="K0PVQ5"/>
<keyword evidence="2" id="KW-1185">Reference proteome</keyword>
<accession>K0PVQ5</accession>